<comment type="catalytic activity">
    <reaction evidence="7 8">
        <text>D-erythrose 4-phosphate + phosphoenolpyruvate + H2O = 7-phospho-2-dehydro-3-deoxy-D-arabino-heptonate + phosphate</text>
        <dbReference type="Rhea" id="RHEA:14717"/>
        <dbReference type="ChEBI" id="CHEBI:15377"/>
        <dbReference type="ChEBI" id="CHEBI:16897"/>
        <dbReference type="ChEBI" id="CHEBI:43474"/>
        <dbReference type="ChEBI" id="CHEBI:58394"/>
        <dbReference type="ChEBI" id="CHEBI:58702"/>
        <dbReference type="EC" id="2.5.1.54"/>
    </reaction>
</comment>
<gene>
    <name evidence="10" type="ORF">FNU79_15480</name>
</gene>
<reference evidence="10 11" key="1">
    <citation type="submission" date="2019-07" db="EMBL/GenBank/DDBJ databases">
        <title>Deinococcus detaillus sp. nov., isolated from humus soil in Antarctica.</title>
        <authorList>
            <person name="Zhang K."/>
        </authorList>
    </citation>
    <scope>NUCLEOTIDE SEQUENCE [LARGE SCALE GENOMIC DNA]</scope>
    <source>
        <strain evidence="10 11">H1</strain>
    </source>
</reference>
<dbReference type="InterPro" id="IPR013785">
    <property type="entry name" value="Aldolase_TIM"/>
</dbReference>
<evidence type="ECO:0000256" key="8">
    <source>
        <dbReference type="PIRNR" id="PIRNR001361"/>
    </source>
</evidence>
<dbReference type="Proteomes" id="UP000316092">
    <property type="component" value="Unassembled WGS sequence"/>
</dbReference>
<evidence type="ECO:0000256" key="7">
    <source>
        <dbReference type="ARBA" id="ARBA00047508"/>
    </source>
</evidence>
<comment type="similarity">
    <text evidence="3 8">Belongs to the class-I DAHP synthase family.</text>
</comment>
<dbReference type="InterPro" id="IPR006218">
    <property type="entry name" value="DAHP1/KDSA"/>
</dbReference>
<dbReference type="InterPro" id="IPR006219">
    <property type="entry name" value="DAHP_synth_1"/>
</dbReference>
<evidence type="ECO:0000256" key="5">
    <source>
        <dbReference type="ARBA" id="ARBA00022679"/>
    </source>
</evidence>
<name>A0A553ULP6_9DEIO</name>
<dbReference type="GO" id="GO:0003849">
    <property type="term" value="F:3-deoxy-7-phosphoheptulonate synthase activity"/>
    <property type="evidence" value="ECO:0007669"/>
    <property type="project" value="UniProtKB-EC"/>
</dbReference>
<keyword evidence="6 8" id="KW-0057">Aromatic amino acid biosynthesis</keyword>
<protein>
    <recommendedName>
        <fullName evidence="8">Phospho-2-dehydro-3-deoxyheptonate aldolase</fullName>
        <ecNumber evidence="8">2.5.1.54</ecNumber>
    </recommendedName>
</protein>
<evidence type="ECO:0000313" key="11">
    <source>
        <dbReference type="Proteomes" id="UP000316092"/>
    </source>
</evidence>
<dbReference type="EC" id="2.5.1.54" evidence="8"/>
<dbReference type="EMBL" id="VKDB01000024">
    <property type="protein sequence ID" value="TSA81136.1"/>
    <property type="molecule type" value="Genomic_DNA"/>
</dbReference>
<organism evidence="10 11">
    <name type="scientific">Deinococcus detaillensis</name>
    <dbReference type="NCBI Taxonomy" id="2592048"/>
    <lineage>
        <taxon>Bacteria</taxon>
        <taxon>Thermotogati</taxon>
        <taxon>Deinococcota</taxon>
        <taxon>Deinococci</taxon>
        <taxon>Deinococcales</taxon>
        <taxon>Deinococcaceae</taxon>
        <taxon>Deinococcus</taxon>
    </lineage>
</organism>
<feature type="domain" description="DAHP synthetase I/KDSA" evidence="9">
    <location>
        <begin position="57"/>
        <end position="365"/>
    </location>
</feature>
<keyword evidence="11" id="KW-1185">Reference proteome</keyword>
<dbReference type="UniPathway" id="UPA00053">
    <property type="reaction ID" value="UER00084"/>
</dbReference>
<accession>A0A553ULP6</accession>
<dbReference type="GO" id="GO:0008652">
    <property type="term" value="P:amino acid biosynthetic process"/>
    <property type="evidence" value="ECO:0007669"/>
    <property type="project" value="UniProtKB-KW"/>
</dbReference>
<dbReference type="RefSeq" id="WP_143721709.1">
    <property type="nucleotide sequence ID" value="NZ_VKDB01000024.1"/>
</dbReference>
<dbReference type="PANTHER" id="PTHR21225:SF12">
    <property type="entry name" value="PHOSPHO-2-DEHYDRO-3-DEOXYHEPTONATE ALDOLASE, TYROSINE-INHIBITED"/>
    <property type="match status" value="1"/>
</dbReference>
<dbReference type="GO" id="GO:0009073">
    <property type="term" value="P:aromatic amino acid family biosynthetic process"/>
    <property type="evidence" value="ECO:0007669"/>
    <property type="project" value="UniProtKB-KW"/>
</dbReference>
<dbReference type="GO" id="GO:0005737">
    <property type="term" value="C:cytoplasm"/>
    <property type="evidence" value="ECO:0007669"/>
    <property type="project" value="TreeGrafter"/>
</dbReference>
<dbReference type="PIRSF" id="PIRSF001361">
    <property type="entry name" value="DAHP_synthase"/>
    <property type="match status" value="1"/>
</dbReference>
<dbReference type="Pfam" id="PF00793">
    <property type="entry name" value="DAHP_synth_1"/>
    <property type="match status" value="1"/>
</dbReference>
<keyword evidence="4 8" id="KW-0028">Amino-acid biosynthesis</keyword>
<comment type="function">
    <text evidence="1 8">Stereospecific condensation of phosphoenolpyruvate (PEP) and D-erythrose-4-phosphate (E4P) giving rise to 3-deoxy-D-arabino-heptulosonate-7-phosphate (DAHP).</text>
</comment>
<evidence type="ECO:0000256" key="3">
    <source>
        <dbReference type="ARBA" id="ARBA00007985"/>
    </source>
</evidence>
<evidence type="ECO:0000256" key="6">
    <source>
        <dbReference type="ARBA" id="ARBA00023141"/>
    </source>
</evidence>
<dbReference type="NCBIfam" id="TIGR00034">
    <property type="entry name" value="aroFGH"/>
    <property type="match status" value="1"/>
</dbReference>
<dbReference type="SUPFAM" id="SSF51569">
    <property type="entry name" value="Aldolase"/>
    <property type="match status" value="1"/>
</dbReference>
<dbReference type="NCBIfam" id="NF009395">
    <property type="entry name" value="PRK12755.1"/>
    <property type="match status" value="1"/>
</dbReference>
<evidence type="ECO:0000256" key="2">
    <source>
        <dbReference type="ARBA" id="ARBA00004688"/>
    </source>
</evidence>
<evidence type="ECO:0000256" key="4">
    <source>
        <dbReference type="ARBA" id="ARBA00022605"/>
    </source>
</evidence>
<proteinExistence type="inferred from homology"/>
<evidence type="ECO:0000256" key="1">
    <source>
        <dbReference type="ARBA" id="ARBA00003726"/>
    </source>
</evidence>
<comment type="pathway">
    <text evidence="2 8">Metabolic intermediate biosynthesis; chorismate biosynthesis; chorismate from D-erythrose 4-phosphate and phosphoenolpyruvate: step 1/7.</text>
</comment>
<dbReference type="PANTHER" id="PTHR21225">
    <property type="entry name" value="PHOSPHO-2-DEHYDRO-3-DEOXYHEPTONATE ALDOLASE DAHP SYNTHETASE"/>
    <property type="match status" value="1"/>
</dbReference>
<keyword evidence="5 8" id="KW-0808">Transferase</keyword>
<dbReference type="AlphaFoldDB" id="A0A553ULP6"/>
<dbReference type="OrthoDB" id="9807331at2"/>
<evidence type="ECO:0000259" key="9">
    <source>
        <dbReference type="Pfam" id="PF00793"/>
    </source>
</evidence>
<comment type="caution">
    <text evidence="10">The sequence shown here is derived from an EMBL/GenBank/DDBJ whole genome shotgun (WGS) entry which is preliminary data.</text>
</comment>
<sequence>MPTSSASNPTAPHQSATENLHVSAFETVLSPRELKDAYPLSAAAERTVFAARQAVRGILHGTDPRLLVIAGPCSIHDAGQALAYAHKLAALRSELSGQLEIVMRVYVDKPRTTVGWRGYLTDPHLNGAYDFSGGLSRTRELMLAINDLGLPVATELLDPFVPQYLFDLLSWVCIGARTAESQTHRVMASAVSAPVGFKNGTSGNLKIAVDAAVAAKGAHAFFTITDDARACIVHTRGNPDGHVVLRGGSAGPNYGADSVSEAARLMQLAHLTPAVVVDCSHANSGSDHTRQHLVWQDVLAQRRNSQDSGDQDSSDQRTGAALRGVMIESHLNAGKQSIPADLTDLQYGVSVTDACIGWDETEALLRGAAVDGLGGKR</sequence>
<evidence type="ECO:0000313" key="10">
    <source>
        <dbReference type="EMBL" id="TSA81136.1"/>
    </source>
</evidence>
<dbReference type="GO" id="GO:0009423">
    <property type="term" value="P:chorismate biosynthetic process"/>
    <property type="evidence" value="ECO:0007669"/>
    <property type="project" value="UniProtKB-UniPathway"/>
</dbReference>
<dbReference type="Gene3D" id="3.20.20.70">
    <property type="entry name" value="Aldolase class I"/>
    <property type="match status" value="1"/>
</dbReference>